<reference evidence="7" key="1">
    <citation type="journal article" date="2019" name="Int. J. Syst. Evol. Microbiol.">
        <title>The Global Catalogue of Microorganisms (GCM) 10K type strain sequencing project: providing services to taxonomists for standard genome sequencing and annotation.</title>
        <authorList>
            <consortium name="The Broad Institute Genomics Platform"/>
            <consortium name="The Broad Institute Genome Sequencing Center for Infectious Disease"/>
            <person name="Wu L."/>
            <person name="Ma J."/>
        </authorList>
    </citation>
    <scope>NUCLEOTIDE SEQUENCE [LARGE SCALE GENOMIC DNA]</scope>
    <source>
        <strain evidence="7">CCUG 43117</strain>
    </source>
</reference>
<proteinExistence type="inferred from homology"/>
<keyword evidence="2" id="KW-0805">Transcription regulation</keyword>
<dbReference type="InterPro" id="IPR036390">
    <property type="entry name" value="WH_DNA-bd_sf"/>
</dbReference>
<dbReference type="Pfam" id="PF00126">
    <property type="entry name" value="HTH_1"/>
    <property type="match status" value="1"/>
</dbReference>
<protein>
    <submittedName>
        <fullName evidence="6">LysR substrate-binding domain-containing protein</fullName>
    </submittedName>
</protein>
<keyword evidence="4" id="KW-0804">Transcription</keyword>
<dbReference type="PANTHER" id="PTHR30427:SF1">
    <property type="entry name" value="TRANSCRIPTIONAL ACTIVATOR PROTEIN LYSR"/>
    <property type="match status" value="1"/>
</dbReference>
<dbReference type="SUPFAM" id="SSF46785">
    <property type="entry name" value="Winged helix' DNA-binding domain"/>
    <property type="match status" value="1"/>
</dbReference>
<dbReference type="Proteomes" id="UP001596060">
    <property type="component" value="Unassembled WGS sequence"/>
</dbReference>
<evidence type="ECO:0000256" key="4">
    <source>
        <dbReference type="ARBA" id="ARBA00023163"/>
    </source>
</evidence>
<dbReference type="Gene3D" id="3.40.190.290">
    <property type="match status" value="1"/>
</dbReference>
<dbReference type="SUPFAM" id="SSF53850">
    <property type="entry name" value="Periplasmic binding protein-like II"/>
    <property type="match status" value="1"/>
</dbReference>
<comment type="similarity">
    <text evidence="1">Belongs to the LysR transcriptional regulatory family.</text>
</comment>
<keyword evidence="7" id="KW-1185">Reference proteome</keyword>
<evidence type="ECO:0000256" key="1">
    <source>
        <dbReference type="ARBA" id="ARBA00009437"/>
    </source>
</evidence>
<dbReference type="PANTHER" id="PTHR30427">
    <property type="entry name" value="TRANSCRIPTIONAL ACTIVATOR PROTEIN LYSR"/>
    <property type="match status" value="1"/>
</dbReference>
<gene>
    <name evidence="6" type="ORF">ACFPN9_20930</name>
</gene>
<dbReference type="RefSeq" id="WP_066721388.1">
    <property type="nucleotide sequence ID" value="NZ_JBHSLU010000068.1"/>
</dbReference>
<dbReference type="EMBL" id="JBHSLU010000068">
    <property type="protein sequence ID" value="MFC5507713.1"/>
    <property type="molecule type" value="Genomic_DNA"/>
</dbReference>
<dbReference type="Pfam" id="PF03466">
    <property type="entry name" value="LysR_substrate"/>
    <property type="match status" value="1"/>
</dbReference>
<dbReference type="PRINTS" id="PR00039">
    <property type="entry name" value="HTHLYSR"/>
</dbReference>
<name>A0ABW0P7B6_9HYPH</name>
<accession>A0ABW0P7B6</accession>
<evidence type="ECO:0000313" key="6">
    <source>
        <dbReference type="EMBL" id="MFC5507713.1"/>
    </source>
</evidence>
<evidence type="ECO:0000256" key="2">
    <source>
        <dbReference type="ARBA" id="ARBA00023015"/>
    </source>
</evidence>
<dbReference type="PROSITE" id="PS50931">
    <property type="entry name" value="HTH_LYSR"/>
    <property type="match status" value="1"/>
</dbReference>
<evidence type="ECO:0000259" key="5">
    <source>
        <dbReference type="PROSITE" id="PS50931"/>
    </source>
</evidence>
<dbReference type="InterPro" id="IPR000847">
    <property type="entry name" value="LysR_HTH_N"/>
</dbReference>
<organism evidence="6 7">
    <name type="scientific">Bosea massiliensis</name>
    <dbReference type="NCBI Taxonomy" id="151419"/>
    <lineage>
        <taxon>Bacteria</taxon>
        <taxon>Pseudomonadati</taxon>
        <taxon>Pseudomonadota</taxon>
        <taxon>Alphaproteobacteria</taxon>
        <taxon>Hyphomicrobiales</taxon>
        <taxon>Boseaceae</taxon>
        <taxon>Bosea</taxon>
    </lineage>
</organism>
<dbReference type="Gene3D" id="1.10.10.10">
    <property type="entry name" value="Winged helix-like DNA-binding domain superfamily/Winged helix DNA-binding domain"/>
    <property type="match status" value="1"/>
</dbReference>
<sequence length="292" mass="32320">MNMRQIEAFAAVMKAGTVSRAAEIIGVSQPATSRLIADLERSLGFSLFSRVRSRIIPTPEGRLFYEDVEASFRGMDRLRSTAARIRDSGAGEIRIASLSSLSGSVVPKAIVKFRTRWPDATVTLMVQSSRDVRDGVASGAYDLGLAADEIELAGIEQQIFVQPRELCALPPGHPLVGREVIRPHDLSGRDFIAYVPEDRVRRRFEMIFREAGVPMPRIVVETLYASTVYAMVAEGIGAGLLTNYAVAGFDQSRVVLRPFEPVVNSRTLLIRPPERPKSQLVRDFIDCLMESR</sequence>
<comment type="caution">
    <text evidence="6">The sequence shown here is derived from an EMBL/GenBank/DDBJ whole genome shotgun (WGS) entry which is preliminary data.</text>
</comment>
<dbReference type="InterPro" id="IPR005119">
    <property type="entry name" value="LysR_subst-bd"/>
</dbReference>
<evidence type="ECO:0000313" key="7">
    <source>
        <dbReference type="Proteomes" id="UP001596060"/>
    </source>
</evidence>
<keyword evidence="3" id="KW-0238">DNA-binding</keyword>
<dbReference type="InterPro" id="IPR036388">
    <property type="entry name" value="WH-like_DNA-bd_sf"/>
</dbReference>
<feature type="domain" description="HTH lysR-type" evidence="5">
    <location>
        <begin position="1"/>
        <end position="58"/>
    </location>
</feature>
<evidence type="ECO:0000256" key="3">
    <source>
        <dbReference type="ARBA" id="ARBA00023125"/>
    </source>
</evidence>